<proteinExistence type="predicted"/>
<protein>
    <submittedName>
        <fullName evidence="2">Uncharacterized protein</fullName>
    </submittedName>
</protein>
<feature type="compositionally biased region" description="Basic and acidic residues" evidence="1">
    <location>
        <begin position="85"/>
        <end position="97"/>
    </location>
</feature>
<organism evidence="2 3">
    <name type="scientific">Lineolata rhizophorae</name>
    <dbReference type="NCBI Taxonomy" id="578093"/>
    <lineage>
        <taxon>Eukaryota</taxon>
        <taxon>Fungi</taxon>
        <taxon>Dikarya</taxon>
        <taxon>Ascomycota</taxon>
        <taxon>Pezizomycotina</taxon>
        <taxon>Dothideomycetes</taxon>
        <taxon>Dothideomycetes incertae sedis</taxon>
        <taxon>Lineolatales</taxon>
        <taxon>Lineolataceae</taxon>
        <taxon>Lineolata</taxon>
    </lineage>
</organism>
<evidence type="ECO:0000313" key="2">
    <source>
        <dbReference type="EMBL" id="KAF2453798.1"/>
    </source>
</evidence>
<sequence length="395" mass="43425">MVKSANRLTAARSNASHPMHLPSYIFCHDLSFSSSFQPSPPPSIRPLPSPFVHPNMSFRRTRDRMREAIERDVEGMRAMMGRLLRQREPDREGDRPASRGRSQSPVRRGEETSAAAAAPSGSSPATALTSMAPAARPPAQLLHPVFGPPAGPPPRRPLPANPSQQLYVECDQRELIRAVEAPHQGRPPLAVDGFDVAGPALYLHWVNAVRSRRSGPTVVGPHIEATELVFHEEGLPAAMDRIRARRGAATHRYGEPGLYMVERERGGPLVTLDEFYHRVDPLPRYETVGQDMVIARGPPASNAPEPPPPDPNNRPPPHSEQQSVHDDSDTLCEFEDDDHESSSSDGLESDPLEHSEYGDSESEESESDDVNTEESEHEEPNTSGQSDNEMDTGLD</sequence>
<feature type="compositionally biased region" description="Acidic residues" evidence="1">
    <location>
        <begin position="329"/>
        <end position="339"/>
    </location>
</feature>
<feature type="compositionally biased region" description="Acidic residues" evidence="1">
    <location>
        <begin position="358"/>
        <end position="377"/>
    </location>
</feature>
<reference evidence="2" key="1">
    <citation type="journal article" date="2020" name="Stud. Mycol.">
        <title>101 Dothideomycetes genomes: a test case for predicting lifestyles and emergence of pathogens.</title>
        <authorList>
            <person name="Haridas S."/>
            <person name="Albert R."/>
            <person name="Binder M."/>
            <person name="Bloem J."/>
            <person name="Labutti K."/>
            <person name="Salamov A."/>
            <person name="Andreopoulos B."/>
            <person name="Baker S."/>
            <person name="Barry K."/>
            <person name="Bills G."/>
            <person name="Bluhm B."/>
            <person name="Cannon C."/>
            <person name="Castanera R."/>
            <person name="Culley D."/>
            <person name="Daum C."/>
            <person name="Ezra D."/>
            <person name="Gonzalez J."/>
            <person name="Henrissat B."/>
            <person name="Kuo A."/>
            <person name="Liang C."/>
            <person name="Lipzen A."/>
            <person name="Lutzoni F."/>
            <person name="Magnuson J."/>
            <person name="Mondo S."/>
            <person name="Nolan M."/>
            <person name="Ohm R."/>
            <person name="Pangilinan J."/>
            <person name="Park H.-J."/>
            <person name="Ramirez L."/>
            <person name="Alfaro M."/>
            <person name="Sun H."/>
            <person name="Tritt A."/>
            <person name="Yoshinaga Y."/>
            <person name="Zwiers L.-H."/>
            <person name="Turgeon B."/>
            <person name="Goodwin S."/>
            <person name="Spatafora J."/>
            <person name="Crous P."/>
            <person name="Grigoriev I."/>
        </authorList>
    </citation>
    <scope>NUCLEOTIDE SEQUENCE</scope>
    <source>
        <strain evidence="2">ATCC 16933</strain>
    </source>
</reference>
<feature type="region of interest" description="Disordered" evidence="1">
    <location>
        <begin position="82"/>
        <end position="161"/>
    </location>
</feature>
<feature type="region of interest" description="Disordered" evidence="1">
    <location>
        <begin position="295"/>
        <end position="395"/>
    </location>
</feature>
<feature type="compositionally biased region" description="Pro residues" evidence="1">
    <location>
        <begin position="146"/>
        <end position="160"/>
    </location>
</feature>
<name>A0A6A6NQE9_9PEZI</name>
<dbReference type="Proteomes" id="UP000799766">
    <property type="component" value="Unassembled WGS sequence"/>
</dbReference>
<feature type="compositionally biased region" description="Pro residues" evidence="1">
    <location>
        <begin position="38"/>
        <end position="51"/>
    </location>
</feature>
<feature type="compositionally biased region" description="Low complexity" evidence="1">
    <location>
        <begin position="112"/>
        <end position="127"/>
    </location>
</feature>
<dbReference type="AlphaFoldDB" id="A0A6A6NQE9"/>
<keyword evidence="3" id="KW-1185">Reference proteome</keyword>
<gene>
    <name evidence="2" type="ORF">BDY21DRAFT_401286</name>
</gene>
<accession>A0A6A6NQE9</accession>
<dbReference type="EMBL" id="MU001695">
    <property type="protein sequence ID" value="KAF2453798.1"/>
    <property type="molecule type" value="Genomic_DNA"/>
</dbReference>
<feature type="compositionally biased region" description="Pro residues" evidence="1">
    <location>
        <begin position="304"/>
        <end position="318"/>
    </location>
</feature>
<evidence type="ECO:0000256" key="1">
    <source>
        <dbReference type="SAM" id="MobiDB-lite"/>
    </source>
</evidence>
<feature type="region of interest" description="Disordered" evidence="1">
    <location>
        <begin position="37"/>
        <end position="56"/>
    </location>
</feature>
<evidence type="ECO:0000313" key="3">
    <source>
        <dbReference type="Proteomes" id="UP000799766"/>
    </source>
</evidence>